<accession>A0AAP0HLD7</accession>
<sequence>MTGDEATPAGLSVRLCGRADDKGGCDEDDQQTRQAGAASADGDILAIARLAVTVAAARRQQRVAGGIALAKHRWRIRSSSGGPAAGCLGGEGDARSRRVVPAPPGSGAALMQTPAMSYGGAAAAQR</sequence>
<dbReference type="Proteomes" id="UP001419268">
    <property type="component" value="Unassembled WGS sequence"/>
</dbReference>
<proteinExistence type="predicted"/>
<protein>
    <submittedName>
        <fullName evidence="2">Uncharacterized protein</fullName>
    </submittedName>
</protein>
<gene>
    <name evidence="2" type="ORF">Scep_028029</name>
</gene>
<evidence type="ECO:0000313" key="2">
    <source>
        <dbReference type="EMBL" id="KAK9088947.1"/>
    </source>
</evidence>
<dbReference type="EMBL" id="JBBNAG010000012">
    <property type="protein sequence ID" value="KAK9088947.1"/>
    <property type="molecule type" value="Genomic_DNA"/>
</dbReference>
<dbReference type="AlphaFoldDB" id="A0AAP0HLD7"/>
<evidence type="ECO:0000313" key="3">
    <source>
        <dbReference type="Proteomes" id="UP001419268"/>
    </source>
</evidence>
<comment type="caution">
    <text evidence="2">The sequence shown here is derived from an EMBL/GenBank/DDBJ whole genome shotgun (WGS) entry which is preliminary data.</text>
</comment>
<feature type="region of interest" description="Disordered" evidence="1">
    <location>
        <begin position="1"/>
        <end position="38"/>
    </location>
</feature>
<reference evidence="2 3" key="1">
    <citation type="submission" date="2024-01" db="EMBL/GenBank/DDBJ databases">
        <title>Genome assemblies of Stephania.</title>
        <authorList>
            <person name="Yang L."/>
        </authorList>
    </citation>
    <scope>NUCLEOTIDE SEQUENCE [LARGE SCALE GENOMIC DNA]</scope>
    <source>
        <strain evidence="2">JXDWG</strain>
        <tissue evidence="2">Leaf</tissue>
    </source>
</reference>
<name>A0AAP0HLD7_9MAGN</name>
<keyword evidence="3" id="KW-1185">Reference proteome</keyword>
<evidence type="ECO:0000256" key="1">
    <source>
        <dbReference type="SAM" id="MobiDB-lite"/>
    </source>
</evidence>
<organism evidence="2 3">
    <name type="scientific">Stephania cephalantha</name>
    <dbReference type="NCBI Taxonomy" id="152367"/>
    <lineage>
        <taxon>Eukaryota</taxon>
        <taxon>Viridiplantae</taxon>
        <taxon>Streptophyta</taxon>
        <taxon>Embryophyta</taxon>
        <taxon>Tracheophyta</taxon>
        <taxon>Spermatophyta</taxon>
        <taxon>Magnoliopsida</taxon>
        <taxon>Ranunculales</taxon>
        <taxon>Menispermaceae</taxon>
        <taxon>Menispermoideae</taxon>
        <taxon>Cissampelideae</taxon>
        <taxon>Stephania</taxon>
    </lineage>
</organism>
<feature type="region of interest" description="Disordered" evidence="1">
    <location>
        <begin position="80"/>
        <end position="112"/>
    </location>
</feature>